<gene>
    <name evidence="2" type="ORF">CEXT_442781</name>
</gene>
<dbReference type="EMBL" id="BPLR01004463">
    <property type="protein sequence ID" value="GIX95023.1"/>
    <property type="molecule type" value="Genomic_DNA"/>
</dbReference>
<keyword evidence="3" id="KW-1185">Reference proteome</keyword>
<reference evidence="2 3" key="1">
    <citation type="submission" date="2021-06" db="EMBL/GenBank/DDBJ databases">
        <title>Caerostris extrusa draft genome.</title>
        <authorList>
            <person name="Kono N."/>
            <person name="Arakawa K."/>
        </authorList>
    </citation>
    <scope>NUCLEOTIDE SEQUENCE [LARGE SCALE GENOMIC DNA]</scope>
</reference>
<organism evidence="2 3">
    <name type="scientific">Caerostris extrusa</name>
    <name type="common">Bark spider</name>
    <name type="synonym">Caerostris bankana</name>
    <dbReference type="NCBI Taxonomy" id="172846"/>
    <lineage>
        <taxon>Eukaryota</taxon>
        <taxon>Metazoa</taxon>
        <taxon>Ecdysozoa</taxon>
        <taxon>Arthropoda</taxon>
        <taxon>Chelicerata</taxon>
        <taxon>Arachnida</taxon>
        <taxon>Araneae</taxon>
        <taxon>Araneomorphae</taxon>
        <taxon>Entelegynae</taxon>
        <taxon>Araneoidea</taxon>
        <taxon>Araneidae</taxon>
        <taxon>Caerostris</taxon>
    </lineage>
</organism>
<accession>A0AAV4PDA9</accession>
<dbReference type="AlphaFoldDB" id="A0AAV4PDA9"/>
<dbReference type="Proteomes" id="UP001054945">
    <property type="component" value="Unassembled WGS sequence"/>
</dbReference>
<proteinExistence type="predicted"/>
<evidence type="ECO:0000313" key="2">
    <source>
        <dbReference type="EMBL" id="GIX95023.1"/>
    </source>
</evidence>
<name>A0AAV4PDA9_CAEEX</name>
<comment type="caution">
    <text evidence="2">The sequence shown here is derived from an EMBL/GenBank/DDBJ whole genome shotgun (WGS) entry which is preliminary data.</text>
</comment>
<evidence type="ECO:0000256" key="1">
    <source>
        <dbReference type="SAM" id="MobiDB-lite"/>
    </source>
</evidence>
<protein>
    <submittedName>
        <fullName evidence="2">Uncharacterized protein</fullName>
    </submittedName>
</protein>
<feature type="region of interest" description="Disordered" evidence="1">
    <location>
        <begin position="93"/>
        <end position="114"/>
    </location>
</feature>
<sequence>MTLPEWLKVTFNNKRSHLRIRSHFVADPHSGLNDATTAIFQSSLEARGSVIQVRSGGRPRDRVKRSGQTIILFPSSAYIGLWRRAEGRRMSSRLAGGGGAALHPAVTVDGARGE</sequence>
<evidence type="ECO:0000313" key="3">
    <source>
        <dbReference type="Proteomes" id="UP001054945"/>
    </source>
</evidence>